<comment type="subcellular location">
    <subcellularLocation>
        <location evidence="1">Cell membrane</location>
        <topology evidence="1">Multi-pass membrane protein</topology>
    </subcellularLocation>
</comment>
<organism evidence="7 8">
    <name type="scientific">Paenibacillus phyllosphaerae</name>
    <dbReference type="NCBI Taxonomy" id="274593"/>
    <lineage>
        <taxon>Bacteria</taxon>
        <taxon>Bacillati</taxon>
        <taxon>Bacillota</taxon>
        <taxon>Bacilli</taxon>
        <taxon>Bacillales</taxon>
        <taxon>Paenibacillaceae</taxon>
        <taxon>Paenibacillus</taxon>
    </lineage>
</organism>
<evidence type="ECO:0000256" key="2">
    <source>
        <dbReference type="ARBA" id="ARBA00022475"/>
    </source>
</evidence>
<dbReference type="EMBL" id="JACHXK010000005">
    <property type="protein sequence ID" value="MBB3110555.1"/>
    <property type="molecule type" value="Genomic_DNA"/>
</dbReference>
<feature type="transmembrane region" description="Helical" evidence="6">
    <location>
        <begin position="257"/>
        <end position="275"/>
    </location>
</feature>
<evidence type="ECO:0000313" key="7">
    <source>
        <dbReference type="EMBL" id="MBB3110555.1"/>
    </source>
</evidence>
<feature type="transmembrane region" description="Helical" evidence="6">
    <location>
        <begin position="12"/>
        <end position="34"/>
    </location>
</feature>
<protein>
    <submittedName>
        <fullName evidence="7">O-antigen/teichoic acid export membrane protein</fullName>
    </submittedName>
</protein>
<feature type="transmembrane region" description="Helical" evidence="6">
    <location>
        <begin position="119"/>
        <end position="137"/>
    </location>
</feature>
<keyword evidence="2" id="KW-1003">Cell membrane</keyword>
<sequence length="487" mass="54522">MTNQSTVRKNFLYNTLLKYLNVLFPLITFPYVARVLSAEGIGQVDFSLSVIQYFILFSQLGIPTYAIRECARYRDDKEKLTKTVQEILIINAVMIGLSYLIFAFMLYRVDVFEANSTLLIIMSISIISTSLGIEWFFQAIEDYRYITIRSTMVKLVSLVLVFVLVNQESDYVIYGSISIVAVSLGYVYNLIYANRIIPLFRRSSNYDVKRHIKPILTFFGLSLSISIYANLNKVMLGLISGNYSVGLYTVADKMVRVVLPLVTSLGVVLVPRIAYNIKNGKQKEADELIEKALHFVTMISIPAIVGIYLLAKPILILFAGSTYLESVTALRIISPILIIIALSNLIGIAILVAHGKEKITLLSTTVGAIVNFLINLFLIPRLNQDGAAIGTLAAELAVLLVQLIFAYRYIKGNINYRNVLSYLAGGLLVFINCSLLKLLHYNEIFELLLATATSAVIYFGFLYVIKDSFIYPTVNRSVSKLGFIKKS</sequence>
<evidence type="ECO:0000313" key="8">
    <source>
        <dbReference type="Proteomes" id="UP000570361"/>
    </source>
</evidence>
<feature type="transmembrane region" description="Helical" evidence="6">
    <location>
        <begin position="295"/>
        <end position="320"/>
    </location>
</feature>
<reference evidence="7 8" key="1">
    <citation type="submission" date="2020-08" db="EMBL/GenBank/DDBJ databases">
        <title>Genomic Encyclopedia of Type Strains, Phase III (KMG-III): the genomes of soil and plant-associated and newly described type strains.</title>
        <authorList>
            <person name="Whitman W."/>
        </authorList>
    </citation>
    <scope>NUCLEOTIDE SEQUENCE [LARGE SCALE GENOMIC DNA]</scope>
    <source>
        <strain evidence="7 8">CECT 5862</strain>
    </source>
</reference>
<name>A0A7W5AXD8_9BACL</name>
<feature type="transmembrane region" description="Helical" evidence="6">
    <location>
        <begin position="419"/>
        <end position="438"/>
    </location>
</feature>
<dbReference type="Proteomes" id="UP000570361">
    <property type="component" value="Unassembled WGS sequence"/>
</dbReference>
<feature type="transmembrane region" description="Helical" evidence="6">
    <location>
        <begin position="46"/>
        <end position="67"/>
    </location>
</feature>
<feature type="transmembrane region" description="Helical" evidence="6">
    <location>
        <begin position="359"/>
        <end position="380"/>
    </location>
</feature>
<dbReference type="PANTHER" id="PTHR30250">
    <property type="entry name" value="PST FAMILY PREDICTED COLANIC ACID TRANSPORTER"/>
    <property type="match status" value="1"/>
</dbReference>
<evidence type="ECO:0000256" key="4">
    <source>
        <dbReference type="ARBA" id="ARBA00022989"/>
    </source>
</evidence>
<dbReference type="InterPro" id="IPR002797">
    <property type="entry name" value="Polysacc_synth"/>
</dbReference>
<dbReference type="CDD" id="cd13128">
    <property type="entry name" value="MATE_Wzx_like"/>
    <property type="match status" value="1"/>
</dbReference>
<keyword evidence="5 6" id="KW-0472">Membrane</keyword>
<dbReference type="Pfam" id="PF01943">
    <property type="entry name" value="Polysacc_synt"/>
    <property type="match status" value="1"/>
</dbReference>
<dbReference type="RefSeq" id="WP_183600468.1">
    <property type="nucleotide sequence ID" value="NZ_JACHXK010000005.1"/>
</dbReference>
<feature type="transmembrane region" description="Helical" evidence="6">
    <location>
        <begin position="212"/>
        <end position="231"/>
    </location>
</feature>
<comment type="caution">
    <text evidence="7">The sequence shown here is derived from an EMBL/GenBank/DDBJ whole genome shotgun (WGS) entry which is preliminary data.</text>
</comment>
<dbReference type="AlphaFoldDB" id="A0A7W5AXD8"/>
<feature type="transmembrane region" description="Helical" evidence="6">
    <location>
        <begin position="386"/>
        <end position="407"/>
    </location>
</feature>
<feature type="transmembrane region" description="Helical" evidence="6">
    <location>
        <begin position="146"/>
        <end position="165"/>
    </location>
</feature>
<feature type="transmembrane region" description="Helical" evidence="6">
    <location>
        <begin position="88"/>
        <end position="107"/>
    </location>
</feature>
<feature type="transmembrane region" description="Helical" evidence="6">
    <location>
        <begin position="332"/>
        <end position="352"/>
    </location>
</feature>
<proteinExistence type="predicted"/>
<evidence type="ECO:0000256" key="5">
    <source>
        <dbReference type="ARBA" id="ARBA00023136"/>
    </source>
</evidence>
<dbReference type="InterPro" id="IPR050833">
    <property type="entry name" value="Poly_Biosynth_Transport"/>
</dbReference>
<evidence type="ECO:0000256" key="3">
    <source>
        <dbReference type="ARBA" id="ARBA00022692"/>
    </source>
</evidence>
<accession>A0A7W5AXD8</accession>
<dbReference type="PANTHER" id="PTHR30250:SF11">
    <property type="entry name" value="O-ANTIGEN TRANSPORTER-RELATED"/>
    <property type="match status" value="1"/>
</dbReference>
<keyword evidence="4 6" id="KW-1133">Transmembrane helix</keyword>
<gene>
    <name evidence="7" type="ORF">FHS18_002622</name>
</gene>
<keyword evidence="3 6" id="KW-0812">Transmembrane</keyword>
<evidence type="ECO:0000256" key="1">
    <source>
        <dbReference type="ARBA" id="ARBA00004651"/>
    </source>
</evidence>
<feature type="transmembrane region" description="Helical" evidence="6">
    <location>
        <begin position="171"/>
        <end position="191"/>
    </location>
</feature>
<dbReference type="GO" id="GO:0005886">
    <property type="term" value="C:plasma membrane"/>
    <property type="evidence" value="ECO:0007669"/>
    <property type="project" value="UniProtKB-SubCell"/>
</dbReference>
<feature type="transmembrane region" description="Helical" evidence="6">
    <location>
        <begin position="444"/>
        <end position="465"/>
    </location>
</feature>
<evidence type="ECO:0000256" key="6">
    <source>
        <dbReference type="SAM" id="Phobius"/>
    </source>
</evidence>
<keyword evidence="8" id="KW-1185">Reference proteome</keyword>